<reference evidence="12" key="1">
    <citation type="submission" date="2022-07" db="EMBL/GenBank/DDBJ databases">
        <authorList>
            <person name="Trinca V."/>
            <person name="Uliana J.V.C."/>
            <person name="Torres T.T."/>
            <person name="Ward R.J."/>
            <person name="Monesi N."/>
        </authorList>
    </citation>
    <scope>NUCLEOTIDE SEQUENCE</scope>
    <source>
        <strain evidence="12">HSMRA1968</strain>
        <tissue evidence="12">Whole embryos</tissue>
    </source>
</reference>
<evidence type="ECO:0000256" key="2">
    <source>
        <dbReference type="ARBA" id="ARBA00022692"/>
    </source>
</evidence>
<evidence type="ECO:0000313" key="13">
    <source>
        <dbReference type="Proteomes" id="UP001151699"/>
    </source>
</evidence>
<gene>
    <name evidence="12" type="primary">TOMM70_0</name>
    <name evidence="12" type="ORF">Bhyg_09832</name>
</gene>
<evidence type="ECO:0000256" key="11">
    <source>
        <dbReference type="SAM" id="Phobius"/>
    </source>
</evidence>
<keyword evidence="8 11" id="KW-0472">Membrane</keyword>
<dbReference type="PANTHER" id="PTHR46208:SF1">
    <property type="entry name" value="MITOCHONDRIAL IMPORT RECEPTOR SUBUNIT TOM70"/>
    <property type="match status" value="1"/>
</dbReference>
<dbReference type="GO" id="GO:0005741">
    <property type="term" value="C:mitochondrial outer membrane"/>
    <property type="evidence" value="ECO:0007669"/>
    <property type="project" value="UniProtKB-SubCell"/>
</dbReference>
<keyword evidence="12" id="KW-0675">Receptor</keyword>
<dbReference type="PROSITE" id="PS50005">
    <property type="entry name" value="TPR"/>
    <property type="match status" value="1"/>
</dbReference>
<keyword evidence="13" id="KW-1185">Reference proteome</keyword>
<dbReference type="InterPro" id="IPR019734">
    <property type="entry name" value="TPR_rpt"/>
</dbReference>
<keyword evidence="6 11" id="KW-1133">Transmembrane helix</keyword>
<dbReference type="GO" id="GO:0008320">
    <property type="term" value="F:protein transmembrane transporter activity"/>
    <property type="evidence" value="ECO:0007669"/>
    <property type="project" value="TreeGrafter"/>
</dbReference>
<keyword evidence="7" id="KW-0496">Mitochondrion</keyword>
<comment type="caution">
    <text evidence="12">The sequence shown here is derived from an EMBL/GenBank/DDBJ whole genome shotgun (WGS) entry which is preliminary data.</text>
</comment>
<evidence type="ECO:0000256" key="9">
    <source>
        <dbReference type="ARBA" id="ARBA00038030"/>
    </source>
</evidence>
<dbReference type="PANTHER" id="PTHR46208">
    <property type="entry name" value="MITOCHONDRIAL IMPORT RECEPTOR SUBUNIT TOM70"/>
    <property type="match status" value="1"/>
</dbReference>
<accession>A0A9Q0MSA2</accession>
<name>A0A9Q0MSA2_9DIPT</name>
<proteinExistence type="inferred from homology"/>
<dbReference type="AlphaFoldDB" id="A0A9Q0MSA2"/>
<dbReference type="Gene3D" id="1.25.40.10">
    <property type="entry name" value="Tetratricopeptide repeat domain"/>
    <property type="match status" value="1"/>
</dbReference>
<dbReference type="GO" id="GO:0030150">
    <property type="term" value="P:protein import into mitochondrial matrix"/>
    <property type="evidence" value="ECO:0007669"/>
    <property type="project" value="TreeGrafter"/>
</dbReference>
<protein>
    <submittedName>
        <fullName evidence="12">Mitochondrial import receptor subunit TOM70</fullName>
    </submittedName>
</protein>
<comment type="subcellular location">
    <subcellularLocation>
        <location evidence="1">Mitochondrion outer membrane</location>
        <topology evidence="1">Single-pass membrane protein</topology>
    </subcellularLocation>
</comment>
<sequence length="211" mass="23667">MSTGSTGSIFPKWQLAVLLGAPIAIGLGYLYYRKHTECLEDDPSNKTKKSIANLKGQTISLDGDDKLTQEQPENIGKKAVQLSPLEEATAHKNEGNVCFKKGKYDEAIQWYDKAIEICPSSNAHDLSTFYQNRAAAYEQLKKWTAVRDDCTKALDLNSKYVKALHRRARAYEHLNDFPLSLEDVTATCILESFQNNSTLAFADRILKQMGE</sequence>
<evidence type="ECO:0000256" key="6">
    <source>
        <dbReference type="ARBA" id="ARBA00022989"/>
    </source>
</evidence>
<dbReference type="GO" id="GO:0030943">
    <property type="term" value="F:mitochondrion targeting sequence binding"/>
    <property type="evidence" value="ECO:0007669"/>
    <property type="project" value="TreeGrafter"/>
</dbReference>
<dbReference type="PROSITE" id="PS50293">
    <property type="entry name" value="TPR_REGION"/>
    <property type="match status" value="1"/>
</dbReference>
<dbReference type="Proteomes" id="UP001151699">
    <property type="component" value="Chromosome X"/>
</dbReference>
<keyword evidence="5 10" id="KW-0802">TPR repeat</keyword>
<dbReference type="GO" id="GO:0045039">
    <property type="term" value="P:protein insertion into mitochondrial inner membrane"/>
    <property type="evidence" value="ECO:0007669"/>
    <property type="project" value="TreeGrafter"/>
</dbReference>
<evidence type="ECO:0000256" key="3">
    <source>
        <dbReference type="ARBA" id="ARBA00022737"/>
    </source>
</evidence>
<evidence type="ECO:0000256" key="8">
    <source>
        <dbReference type="ARBA" id="ARBA00023136"/>
    </source>
</evidence>
<evidence type="ECO:0000256" key="1">
    <source>
        <dbReference type="ARBA" id="ARBA00004572"/>
    </source>
</evidence>
<feature type="repeat" description="TPR" evidence="10">
    <location>
        <begin position="88"/>
        <end position="121"/>
    </location>
</feature>
<dbReference type="OrthoDB" id="66418at2759"/>
<evidence type="ECO:0000313" key="12">
    <source>
        <dbReference type="EMBL" id="KAJ6637106.1"/>
    </source>
</evidence>
<dbReference type="EMBL" id="WJQU01000003">
    <property type="protein sequence ID" value="KAJ6637106.1"/>
    <property type="molecule type" value="Genomic_DNA"/>
</dbReference>
<dbReference type="InterPro" id="IPR011990">
    <property type="entry name" value="TPR-like_helical_dom_sf"/>
</dbReference>
<comment type="similarity">
    <text evidence="9">Belongs to the Tom70 family.</text>
</comment>
<evidence type="ECO:0000256" key="7">
    <source>
        <dbReference type="ARBA" id="ARBA00023128"/>
    </source>
</evidence>
<dbReference type="SUPFAM" id="SSF48452">
    <property type="entry name" value="TPR-like"/>
    <property type="match status" value="1"/>
</dbReference>
<keyword evidence="2 11" id="KW-0812">Transmembrane</keyword>
<evidence type="ECO:0000256" key="4">
    <source>
        <dbReference type="ARBA" id="ARBA00022787"/>
    </source>
</evidence>
<organism evidence="12 13">
    <name type="scientific">Pseudolycoriella hygida</name>
    <dbReference type="NCBI Taxonomy" id="35572"/>
    <lineage>
        <taxon>Eukaryota</taxon>
        <taxon>Metazoa</taxon>
        <taxon>Ecdysozoa</taxon>
        <taxon>Arthropoda</taxon>
        <taxon>Hexapoda</taxon>
        <taxon>Insecta</taxon>
        <taxon>Pterygota</taxon>
        <taxon>Neoptera</taxon>
        <taxon>Endopterygota</taxon>
        <taxon>Diptera</taxon>
        <taxon>Nematocera</taxon>
        <taxon>Sciaroidea</taxon>
        <taxon>Sciaridae</taxon>
        <taxon>Pseudolycoriella</taxon>
    </lineage>
</organism>
<feature type="transmembrane region" description="Helical" evidence="11">
    <location>
        <begin position="13"/>
        <end position="32"/>
    </location>
</feature>
<evidence type="ECO:0000256" key="5">
    <source>
        <dbReference type="ARBA" id="ARBA00022803"/>
    </source>
</evidence>
<keyword evidence="4" id="KW-1000">Mitochondrion outer membrane</keyword>
<dbReference type="Pfam" id="PF00515">
    <property type="entry name" value="TPR_1"/>
    <property type="match status" value="1"/>
</dbReference>
<dbReference type="SMART" id="SM00028">
    <property type="entry name" value="TPR"/>
    <property type="match status" value="3"/>
</dbReference>
<evidence type="ECO:0000256" key="10">
    <source>
        <dbReference type="PROSITE-ProRule" id="PRU00339"/>
    </source>
</evidence>
<keyword evidence="3" id="KW-0677">Repeat</keyword>